<dbReference type="PANTHER" id="PTHR47926">
    <property type="entry name" value="PENTATRICOPEPTIDE REPEAT-CONTAINING PROTEIN"/>
    <property type="match status" value="1"/>
</dbReference>
<keyword evidence="1" id="KW-0677">Repeat</keyword>
<accession>A0A061FVE7</accession>
<dbReference type="GO" id="GO:0009451">
    <property type="term" value="P:RNA modification"/>
    <property type="evidence" value="ECO:0007669"/>
    <property type="project" value="InterPro"/>
</dbReference>
<dbReference type="AlphaFoldDB" id="A0A061FVE7"/>
<sequence>MRLVHIRVIISRLGLDPICGSAFVTGYSKLCLVDEASKVFNGMPEKDLVLWNSTGSGYGNCGLLYKGLELFSWMRHVGQQPDGYTLVGLIS</sequence>
<dbReference type="InParanoid" id="A0A061FVE7"/>
<evidence type="ECO:0000256" key="2">
    <source>
        <dbReference type="PROSITE-ProRule" id="PRU00708"/>
    </source>
</evidence>
<keyword evidence="4" id="KW-1185">Reference proteome</keyword>
<dbReference type="InterPro" id="IPR002885">
    <property type="entry name" value="PPR_rpt"/>
</dbReference>
<feature type="repeat" description="PPR" evidence="2">
    <location>
        <begin position="47"/>
        <end position="81"/>
    </location>
</feature>
<evidence type="ECO:0000313" key="4">
    <source>
        <dbReference type="Proteomes" id="UP000026915"/>
    </source>
</evidence>
<dbReference type="HOGENOM" id="CLU_2431403_0_0_1"/>
<evidence type="ECO:0000256" key="1">
    <source>
        <dbReference type="ARBA" id="ARBA00022737"/>
    </source>
</evidence>
<dbReference type="Proteomes" id="UP000026915">
    <property type="component" value="Chromosome 3"/>
</dbReference>
<dbReference type="PROSITE" id="PS51375">
    <property type="entry name" value="PPR"/>
    <property type="match status" value="1"/>
</dbReference>
<dbReference type="EMBL" id="CM001881">
    <property type="protein sequence ID" value="EOY20847.1"/>
    <property type="molecule type" value="Genomic_DNA"/>
</dbReference>
<proteinExistence type="predicted"/>
<dbReference type="InterPro" id="IPR011990">
    <property type="entry name" value="TPR-like_helical_dom_sf"/>
</dbReference>
<dbReference type="Gene3D" id="1.25.40.10">
    <property type="entry name" value="Tetratricopeptide repeat domain"/>
    <property type="match status" value="1"/>
</dbReference>
<reference evidence="3 4" key="1">
    <citation type="journal article" date="2013" name="Genome Biol.">
        <title>The genome sequence of the most widely cultivated cacao type and its use to identify candidate genes regulating pod color.</title>
        <authorList>
            <person name="Motamayor J.C."/>
            <person name="Mockaitis K."/>
            <person name="Schmutz J."/>
            <person name="Haiminen N."/>
            <person name="Iii D.L."/>
            <person name="Cornejo O."/>
            <person name="Findley S.D."/>
            <person name="Zheng P."/>
            <person name="Utro F."/>
            <person name="Royaert S."/>
            <person name="Saski C."/>
            <person name="Jenkins J."/>
            <person name="Podicheti R."/>
            <person name="Zhao M."/>
            <person name="Scheffler B.E."/>
            <person name="Stack J.C."/>
            <person name="Feltus F.A."/>
            <person name="Mustiga G.M."/>
            <person name="Amores F."/>
            <person name="Phillips W."/>
            <person name="Marelli J.P."/>
            <person name="May G.D."/>
            <person name="Shapiro H."/>
            <person name="Ma J."/>
            <person name="Bustamante C.D."/>
            <person name="Schnell R.J."/>
            <person name="Main D."/>
            <person name="Gilbert D."/>
            <person name="Parida L."/>
            <person name="Kuhn D.N."/>
        </authorList>
    </citation>
    <scope>NUCLEOTIDE SEQUENCE [LARGE SCALE GENOMIC DNA]</scope>
    <source>
        <strain evidence="4">cv. Matina 1-6</strain>
    </source>
</reference>
<dbReference type="Gramene" id="EOY20847">
    <property type="protein sequence ID" value="EOY20847"/>
    <property type="gene ID" value="TCM_012186"/>
</dbReference>
<dbReference type="eggNOG" id="KOG4197">
    <property type="taxonomic scope" value="Eukaryota"/>
</dbReference>
<gene>
    <name evidence="3" type="ORF">TCM_012186</name>
</gene>
<dbReference type="NCBIfam" id="TIGR00756">
    <property type="entry name" value="PPR"/>
    <property type="match status" value="1"/>
</dbReference>
<dbReference type="GO" id="GO:0003723">
    <property type="term" value="F:RNA binding"/>
    <property type="evidence" value="ECO:0007669"/>
    <property type="project" value="InterPro"/>
</dbReference>
<dbReference type="InterPro" id="IPR046960">
    <property type="entry name" value="PPR_At4g14850-like_plant"/>
</dbReference>
<protein>
    <recommendedName>
        <fullName evidence="5">Pentatricopeptide repeat-containing protein</fullName>
    </recommendedName>
</protein>
<evidence type="ECO:0000313" key="3">
    <source>
        <dbReference type="EMBL" id="EOY20847.1"/>
    </source>
</evidence>
<evidence type="ECO:0008006" key="5">
    <source>
        <dbReference type="Google" id="ProtNLM"/>
    </source>
</evidence>
<dbReference type="Pfam" id="PF01535">
    <property type="entry name" value="PPR"/>
    <property type="match status" value="2"/>
</dbReference>
<name>A0A061FVE7_THECC</name>
<organism evidence="3 4">
    <name type="scientific">Theobroma cacao</name>
    <name type="common">Cacao</name>
    <name type="synonym">Cocoa</name>
    <dbReference type="NCBI Taxonomy" id="3641"/>
    <lineage>
        <taxon>Eukaryota</taxon>
        <taxon>Viridiplantae</taxon>
        <taxon>Streptophyta</taxon>
        <taxon>Embryophyta</taxon>
        <taxon>Tracheophyta</taxon>
        <taxon>Spermatophyta</taxon>
        <taxon>Magnoliopsida</taxon>
        <taxon>eudicotyledons</taxon>
        <taxon>Gunneridae</taxon>
        <taxon>Pentapetalae</taxon>
        <taxon>rosids</taxon>
        <taxon>malvids</taxon>
        <taxon>Malvales</taxon>
        <taxon>Malvaceae</taxon>
        <taxon>Byttnerioideae</taxon>
        <taxon>Theobroma</taxon>
    </lineage>
</organism>